<comment type="caution">
    <text evidence="2">The sequence shown here is derived from an EMBL/GenBank/DDBJ whole genome shotgun (WGS) entry which is preliminary data.</text>
</comment>
<evidence type="ECO:0000313" key="2">
    <source>
        <dbReference type="EMBL" id="OQR87309.1"/>
    </source>
</evidence>
<accession>A0A1V9YNN2</accession>
<organism evidence="2 3">
    <name type="scientific">Achlya hypogyna</name>
    <name type="common">Oomycete</name>
    <name type="synonym">Protoachlya hypogyna</name>
    <dbReference type="NCBI Taxonomy" id="1202772"/>
    <lineage>
        <taxon>Eukaryota</taxon>
        <taxon>Sar</taxon>
        <taxon>Stramenopiles</taxon>
        <taxon>Oomycota</taxon>
        <taxon>Saprolegniomycetes</taxon>
        <taxon>Saprolegniales</taxon>
        <taxon>Achlyaceae</taxon>
        <taxon>Achlya</taxon>
    </lineage>
</organism>
<feature type="compositionally biased region" description="Basic and acidic residues" evidence="1">
    <location>
        <begin position="18"/>
        <end position="33"/>
    </location>
</feature>
<feature type="region of interest" description="Disordered" evidence="1">
    <location>
        <begin position="1"/>
        <end position="42"/>
    </location>
</feature>
<sequence length="183" mass="20800">MRRAGTSWRRGNSVTPPHGERRSSTTDMREKLSARSPAVAPPVEQTWRAYEPNVDPFSRLHRDPTAHLHIKESATQTEDTECLGHYGSIDAMSMETIDHLIHLLTKREESLTQGEEVAPAAPKRSRSYEALVQMEAILEARHQQLMKHGTLEAYERTTTTSRPAMTDIQDEIARMHTQLLPHN</sequence>
<gene>
    <name evidence="2" type="ORF">ACHHYP_09117</name>
</gene>
<proteinExistence type="predicted"/>
<reference evidence="2 3" key="1">
    <citation type="journal article" date="2014" name="Genome Biol. Evol.">
        <title>The secreted proteins of Achlya hypogyna and Thraustotheca clavata identify the ancestral oomycete secretome and reveal gene acquisitions by horizontal gene transfer.</title>
        <authorList>
            <person name="Misner I."/>
            <person name="Blouin N."/>
            <person name="Leonard G."/>
            <person name="Richards T.A."/>
            <person name="Lane C.E."/>
        </authorList>
    </citation>
    <scope>NUCLEOTIDE SEQUENCE [LARGE SCALE GENOMIC DNA]</scope>
    <source>
        <strain evidence="2 3">ATCC 48635</strain>
    </source>
</reference>
<name>A0A1V9YNN2_ACHHY</name>
<dbReference type="OrthoDB" id="164705at2759"/>
<dbReference type="EMBL" id="JNBR01001450">
    <property type="protein sequence ID" value="OQR87309.1"/>
    <property type="molecule type" value="Genomic_DNA"/>
</dbReference>
<dbReference type="Proteomes" id="UP000243579">
    <property type="component" value="Unassembled WGS sequence"/>
</dbReference>
<evidence type="ECO:0000256" key="1">
    <source>
        <dbReference type="SAM" id="MobiDB-lite"/>
    </source>
</evidence>
<keyword evidence="3" id="KW-1185">Reference proteome</keyword>
<evidence type="ECO:0000313" key="3">
    <source>
        <dbReference type="Proteomes" id="UP000243579"/>
    </source>
</evidence>
<protein>
    <submittedName>
        <fullName evidence="2">Uncharacterized protein</fullName>
    </submittedName>
</protein>
<dbReference type="AlphaFoldDB" id="A0A1V9YNN2"/>